<dbReference type="GO" id="GO:0005829">
    <property type="term" value="C:cytosol"/>
    <property type="evidence" value="ECO:0007669"/>
    <property type="project" value="TreeGrafter"/>
</dbReference>
<dbReference type="Pfam" id="PF01037">
    <property type="entry name" value="AsnC_trans_reg"/>
    <property type="match status" value="1"/>
</dbReference>
<evidence type="ECO:0000256" key="2">
    <source>
        <dbReference type="ARBA" id="ARBA00023125"/>
    </source>
</evidence>
<dbReference type="Gene3D" id="1.10.10.10">
    <property type="entry name" value="Winged helix-like DNA-binding domain superfamily/Winged helix DNA-binding domain"/>
    <property type="match status" value="2"/>
</dbReference>
<keyword evidence="1" id="KW-0805">Transcription regulation</keyword>
<dbReference type="InterPro" id="IPR036388">
    <property type="entry name" value="WH-like_DNA-bd_sf"/>
</dbReference>
<dbReference type="PRINTS" id="PR00033">
    <property type="entry name" value="HTHASNC"/>
</dbReference>
<dbReference type="PANTHER" id="PTHR30154:SF34">
    <property type="entry name" value="TRANSCRIPTIONAL REGULATOR AZLB"/>
    <property type="match status" value="1"/>
</dbReference>
<keyword evidence="3" id="KW-0804">Transcription</keyword>
<dbReference type="InterPro" id="IPR019887">
    <property type="entry name" value="Tscrpt_reg_AsnC/Lrp_C"/>
</dbReference>
<dbReference type="SUPFAM" id="SSF54909">
    <property type="entry name" value="Dimeric alpha+beta barrel"/>
    <property type="match status" value="2"/>
</dbReference>
<proteinExistence type="predicted"/>
<organism evidence="6">
    <name type="scientific">Streptantibioticus silvisoli</name>
    <dbReference type="NCBI Taxonomy" id="2705255"/>
    <lineage>
        <taxon>Bacteria</taxon>
        <taxon>Bacillati</taxon>
        <taxon>Actinomycetota</taxon>
        <taxon>Actinomycetes</taxon>
        <taxon>Kitasatosporales</taxon>
        <taxon>Streptomycetaceae</taxon>
        <taxon>Streptantibioticus</taxon>
    </lineage>
</organism>
<keyword evidence="7" id="KW-1185">Reference proteome</keyword>
<dbReference type="GO" id="GO:0043200">
    <property type="term" value="P:response to amino acid"/>
    <property type="evidence" value="ECO:0007669"/>
    <property type="project" value="TreeGrafter"/>
</dbReference>
<dbReference type="InterPro" id="IPR011008">
    <property type="entry name" value="Dimeric_a/b-barrel"/>
</dbReference>
<dbReference type="Gene3D" id="3.30.70.920">
    <property type="match status" value="1"/>
</dbReference>
<dbReference type="SUPFAM" id="SSF46785">
    <property type="entry name" value="Winged helix' DNA-binding domain"/>
    <property type="match status" value="2"/>
</dbReference>
<evidence type="ECO:0000313" key="6">
    <source>
        <dbReference type="EMBL" id="MDI5969848.1"/>
    </source>
</evidence>
<gene>
    <name evidence="5" type="ORF">POF43_031625</name>
    <name evidence="6" type="ORF">POF50_010955</name>
</gene>
<dbReference type="Pfam" id="PF13412">
    <property type="entry name" value="HTH_24"/>
    <property type="match status" value="1"/>
</dbReference>
<dbReference type="EMBL" id="JABXJJ020000012">
    <property type="protein sequence ID" value="MDI5969848.1"/>
    <property type="molecule type" value="Genomic_DNA"/>
</dbReference>
<dbReference type="RefSeq" id="WP_271315529.1">
    <property type="nucleotide sequence ID" value="NZ_JAAGKO020000078.1"/>
</dbReference>
<dbReference type="InterPro" id="IPR000485">
    <property type="entry name" value="AsnC-type_HTH_dom"/>
</dbReference>
<reference evidence="6 7" key="1">
    <citation type="submission" date="2023-05" db="EMBL/GenBank/DDBJ databases">
        <title>Streptantibioticus silvisoli sp. nov., acidotolerant actinomycetes 1 from pine litter.</title>
        <authorList>
            <person name="Swiecimska M."/>
            <person name="Golinska P."/>
            <person name="Sangal V."/>
            <person name="Wachnowicz B."/>
            <person name="Goodfellow M."/>
        </authorList>
    </citation>
    <scope>NUCLEOTIDE SEQUENCE</scope>
    <source>
        <strain evidence="6">SL13</strain>
        <strain evidence="5 7">SL54</strain>
    </source>
</reference>
<dbReference type="AlphaFoldDB" id="A0AA90H2M6"/>
<evidence type="ECO:0000313" key="7">
    <source>
        <dbReference type="Proteomes" id="UP001156398"/>
    </source>
</evidence>
<sequence>MESPAIDDLDHQLVQALQIDGRASFSRIAEVLGVSDQTIARRYRKLLTTGGLRVLGIADDERIGQTQWIVRLTCTPDAAEPLAAALARRPDTSWIGLASGGTEVICTMHARDERARDALLFGKLQRTPRVVSVSAHLKLHAFYGGPLGWYSKADRLDPAQAAALAPPPVEAGDDPVALDTEDKALLAALAGDGRATVAELQAVIHQSGSAVRRRLDRLRRTGVLYLDVQFEPGAFGYELHTLLWLTVAPAALSAVGNALAGHREVAFAAAVTGQCNLMAVTIFRSTHDLYRYLSERVGVLDGVQHVETAPILRQVKQLTYDAHR</sequence>
<dbReference type="PROSITE" id="PS50956">
    <property type="entry name" value="HTH_ASNC_2"/>
    <property type="match status" value="2"/>
</dbReference>
<name>A0AA90H2M6_9ACTN</name>
<evidence type="ECO:0000256" key="1">
    <source>
        <dbReference type="ARBA" id="ARBA00023015"/>
    </source>
</evidence>
<evidence type="ECO:0000313" key="5">
    <source>
        <dbReference type="EMBL" id="MDI5967221.1"/>
    </source>
</evidence>
<dbReference type="SMART" id="SM00344">
    <property type="entry name" value="HTH_ASNC"/>
    <property type="match status" value="2"/>
</dbReference>
<protein>
    <submittedName>
        <fullName evidence="6">AsnC family transcriptional regulator</fullName>
    </submittedName>
</protein>
<feature type="domain" description="HTH asnC-type" evidence="4">
    <location>
        <begin position="178"/>
        <end position="238"/>
    </location>
</feature>
<dbReference type="EMBL" id="JAAGKO020000078">
    <property type="protein sequence ID" value="MDI5967221.1"/>
    <property type="molecule type" value="Genomic_DNA"/>
</dbReference>
<feature type="domain" description="HTH asnC-type" evidence="4">
    <location>
        <begin position="6"/>
        <end position="66"/>
    </location>
</feature>
<dbReference type="Proteomes" id="UP001156398">
    <property type="component" value="Unassembled WGS sequence"/>
</dbReference>
<dbReference type="InterPro" id="IPR036390">
    <property type="entry name" value="WH_DNA-bd_sf"/>
</dbReference>
<dbReference type="GO" id="GO:0043565">
    <property type="term" value="F:sequence-specific DNA binding"/>
    <property type="evidence" value="ECO:0007669"/>
    <property type="project" value="InterPro"/>
</dbReference>
<accession>A0AA90H2M6</accession>
<evidence type="ECO:0000259" key="4">
    <source>
        <dbReference type="PROSITE" id="PS50956"/>
    </source>
</evidence>
<dbReference type="InterPro" id="IPR019888">
    <property type="entry name" value="Tscrpt_reg_AsnC-like"/>
</dbReference>
<evidence type="ECO:0000256" key="3">
    <source>
        <dbReference type="ARBA" id="ARBA00023163"/>
    </source>
</evidence>
<keyword evidence="2" id="KW-0238">DNA-binding</keyword>
<comment type="caution">
    <text evidence="6">The sequence shown here is derived from an EMBL/GenBank/DDBJ whole genome shotgun (WGS) entry which is preliminary data.</text>
</comment>
<dbReference type="PANTHER" id="PTHR30154">
    <property type="entry name" value="LEUCINE-RESPONSIVE REGULATORY PROTEIN"/>
    <property type="match status" value="1"/>
</dbReference>
<dbReference type="Pfam" id="PF13404">
    <property type="entry name" value="HTH_AsnC-type"/>
    <property type="match status" value="1"/>
</dbReference>